<protein>
    <recommendedName>
        <fullName evidence="3">Anthranilate synthase component 1</fullName>
    </recommendedName>
</protein>
<dbReference type="Gene3D" id="3.60.120.10">
    <property type="entry name" value="Anthranilate synthase"/>
    <property type="match status" value="1"/>
</dbReference>
<evidence type="ECO:0000313" key="11">
    <source>
        <dbReference type="EMBL" id="MBF9222344.1"/>
    </source>
</evidence>
<name>A0ABS0I756_9BACT</name>
<dbReference type="Proteomes" id="UP000618931">
    <property type="component" value="Unassembled WGS sequence"/>
</dbReference>
<dbReference type="Pfam" id="PF04715">
    <property type="entry name" value="Anth_synt_I_N"/>
    <property type="match status" value="1"/>
</dbReference>
<evidence type="ECO:0000256" key="7">
    <source>
        <dbReference type="ARBA" id="ARBA00025634"/>
    </source>
</evidence>
<evidence type="ECO:0000256" key="1">
    <source>
        <dbReference type="ARBA" id="ARBA00001946"/>
    </source>
</evidence>
<evidence type="ECO:0000259" key="9">
    <source>
        <dbReference type="Pfam" id="PF00425"/>
    </source>
</evidence>
<feature type="domain" description="Anthranilate synthase component I N-terminal" evidence="10">
    <location>
        <begin position="15"/>
        <end position="164"/>
    </location>
</feature>
<dbReference type="RefSeq" id="WP_196293788.1">
    <property type="nucleotide sequence ID" value="NZ_JADQDM010000007.1"/>
</dbReference>
<dbReference type="SUPFAM" id="SSF56322">
    <property type="entry name" value="ADC synthase"/>
    <property type="match status" value="1"/>
</dbReference>
<comment type="subunit">
    <text evidence="2">Heterotetramer consisting of two non-identical subunits: a beta subunit (TrpG) and a large alpha subunit (TrpE).</text>
</comment>
<keyword evidence="4" id="KW-0479">Metal-binding</keyword>
<dbReference type="PRINTS" id="PR00095">
    <property type="entry name" value="ANTSNTHASEI"/>
</dbReference>
<evidence type="ECO:0000256" key="8">
    <source>
        <dbReference type="ARBA" id="ARBA00047683"/>
    </source>
</evidence>
<evidence type="ECO:0000256" key="4">
    <source>
        <dbReference type="ARBA" id="ARBA00022723"/>
    </source>
</evidence>
<dbReference type="InterPro" id="IPR019999">
    <property type="entry name" value="Anth_synth_I-like"/>
</dbReference>
<accession>A0ABS0I756</accession>
<comment type="caution">
    <text evidence="11">The sequence shown here is derived from an EMBL/GenBank/DDBJ whole genome shotgun (WGS) entry which is preliminary data.</text>
</comment>
<keyword evidence="12" id="KW-1185">Reference proteome</keyword>
<keyword evidence="5" id="KW-0460">Magnesium</keyword>
<comment type="function">
    <text evidence="7">Part of a heterotetrameric complex that catalyzes the two-step biosynthesis of anthranilate, an intermediate in the biosynthesis of L-tryptophan. In the first step, the glutamine-binding beta subunit (TrpG) of anthranilate synthase (AS) provides the glutamine amidotransferase activity which generates ammonia as a substrate that, along with chorismate, is used in the second step, catalyzed by the large alpha subunit of AS (TrpE) to produce anthranilate. In the absence of TrpG, TrpE can synthesize anthranilate directly from chorismate and high concentrations of ammonia.</text>
</comment>
<proteinExistence type="predicted"/>
<dbReference type="InterPro" id="IPR006805">
    <property type="entry name" value="Anth_synth_I_N"/>
</dbReference>
<organism evidence="11 12">
    <name type="scientific">Hymenobacter ruricola</name>
    <dbReference type="NCBI Taxonomy" id="2791023"/>
    <lineage>
        <taxon>Bacteria</taxon>
        <taxon>Pseudomonadati</taxon>
        <taxon>Bacteroidota</taxon>
        <taxon>Cytophagia</taxon>
        <taxon>Cytophagales</taxon>
        <taxon>Hymenobacteraceae</taxon>
        <taxon>Hymenobacter</taxon>
    </lineage>
</organism>
<evidence type="ECO:0000256" key="3">
    <source>
        <dbReference type="ARBA" id="ARBA00020653"/>
    </source>
</evidence>
<dbReference type="EMBL" id="JADQDM010000007">
    <property type="protein sequence ID" value="MBF9222344.1"/>
    <property type="molecule type" value="Genomic_DNA"/>
</dbReference>
<evidence type="ECO:0000313" key="12">
    <source>
        <dbReference type="Proteomes" id="UP000618931"/>
    </source>
</evidence>
<sequence>MPHQLRTRHRRLLADTVTPVGLYLRLRDQYPNCLLLESADYHGQQNAFSYLACEPLATFELRRAGELRQALPGQPPATLQLSQPRQALAELRNFAAAFVPDPTAAHMPFISTGLFGYMGYEAVQIFEDVSFDPAKVPAGDVPLIRYGVYRYVIAFNHFRQELHLFEHGVAGEETNETDGLDRLENLVRHPSVPVFGFATVGEEASNQTDDEFLARLAQGQAHCRRGDVFQIVLSRRFQQGFSGDEFNVYRALRSINPSPYLFYFDYGDYKIFGSSPEAQVRVQGREASLYPIAGTYRRTGDDAADAAAAQRLAADPKENAEHVMLVDLARNDLARHGSQVQVRTLREIQFYSHVIHLVSHVTAQLDAGTDTLQVVADTFPAGTLSGAPKHRALQLIDGLEPTARGYYGGCIGHLGFDGDFNHAIMIRSFLSTGNQLYFQAGAGVVAASSVQSELEEVHHKLGALRAALRAAEGKELSS</sequence>
<gene>
    <name evidence="11" type="ORF">I2H31_14655</name>
</gene>
<keyword evidence="6" id="KW-0456">Lyase</keyword>
<evidence type="ECO:0000256" key="6">
    <source>
        <dbReference type="ARBA" id="ARBA00023239"/>
    </source>
</evidence>
<feature type="domain" description="Chorismate-utilising enzyme C-terminal" evidence="9">
    <location>
        <begin position="210"/>
        <end position="460"/>
    </location>
</feature>
<evidence type="ECO:0000256" key="5">
    <source>
        <dbReference type="ARBA" id="ARBA00022842"/>
    </source>
</evidence>
<evidence type="ECO:0000256" key="2">
    <source>
        <dbReference type="ARBA" id="ARBA00011575"/>
    </source>
</evidence>
<dbReference type="PANTHER" id="PTHR11236">
    <property type="entry name" value="AMINOBENZOATE/ANTHRANILATE SYNTHASE"/>
    <property type="match status" value="1"/>
</dbReference>
<dbReference type="Pfam" id="PF00425">
    <property type="entry name" value="Chorismate_bind"/>
    <property type="match status" value="1"/>
</dbReference>
<comment type="catalytic activity">
    <reaction evidence="8">
        <text>chorismate + L-glutamine = anthranilate + pyruvate + L-glutamate + H(+)</text>
        <dbReference type="Rhea" id="RHEA:21732"/>
        <dbReference type="ChEBI" id="CHEBI:15361"/>
        <dbReference type="ChEBI" id="CHEBI:15378"/>
        <dbReference type="ChEBI" id="CHEBI:16567"/>
        <dbReference type="ChEBI" id="CHEBI:29748"/>
        <dbReference type="ChEBI" id="CHEBI:29985"/>
        <dbReference type="ChEBI" id="CHEBI:58359"/>
        <dbReference type="EC" id="4.1.3.27"/>
    </reaction>
</comment>
<dbReference type="InterPro" id="IPR015890">
    <property type="entry name" value="Chorismate_C"/>
</dbReference>
<comment type="cofactor">
    <cofactor evidence="1">
        <name>Mg(2+)</name>
        <dbReference type="ChEBI" id="CHEBI:18420"/>
    </cofactor>
</comment>
<dbReference type="PANTHER" id="PTHR11236:SF48">
    <property type="entry name" value="ISOCHORISMATE SYNTHASE MENF"/>
    <property type="match status" value="1"/>
</dbReference>
<reference evidence="11 12" key="1">
    <citation type="submission" date="2020-11" db="EMBL/GenBank/DDBJ databases">
        <authorList>
            <person name="Kim M.K."/>
        </authorList>
    </citation>
    <scope>NUCLEOTIDE SEQUENCE [LARGE SCALE GENOMIC DNA]</scope>
    <source>
        <strain evidence="11 12">BT662</strain>
    </source>
</reference>
<evidence type="ECO:0000259" key="10">
    <source>
        <dbReference type="Pfam" id="PF04715"/>
    </source>
</evidence>
<dbReference type="InterPro" id="IPR005801">
    <property type="entry name" value="ADC_synthase"/>
</dbReference>